<sequence>MSSFFLQHCFMASSSTIVIPWSEECGDTSIPVSITSHLRMVRTALPVVTPTQVKPVKLWLQCHPLYSAQ</sequence>
<evidence type="ECO:0000313" key="1">
    <source>
        <dbReference type="EMBL" id="KAA1086925.1"/>
    </source>
</evidence>
<name>A0A5B0RU17_PUCGR</name>
<evidence type="ECO:0000313" key="3">
    <source>
        <dbReference type="Proteomes" id="UP000324748"/>
    </source>
</evidence>
<evidence type="ECO:0000313" key="4">
    <source>
        <dbReference type="Proteomes" id="UP000325313"/>
    </source>
</evidence>
<dbReference type="EMBL" id="VDEP01000137">
    <property type="protein sequence ID" value="KAA1129370.1"/>
    <property type="molecule type" value="Genomic_DNA"/>
</dbReference>
<protein>
    <submittedName>
        <fullName evidence="2">Uncharacterized protein</fullName>
    </submittedName>
</protein>
<accession>A0A5B0RU17</accession>
<reference evidence="3 4" key="1">
    <citation type="submission" date="2019-05" db="EMBL/GenBank/DDBJ databases">
        <title>Emergence of the Ug99 lineage of the wheat stem rust pathogen through somatic hybridization.</title>
        <authorList>
            <person name="Li F."/>
            <person name="Upadhyaya N.M."/>
            <person name="Sperschneider J."/>
            <person name="Matny O."/>
            <person name="Nguyen-Phuc H."/>
            <person name="Mago R."/>
            <person name="Raley C."/>
            <person name="Miller M.E."/>
            <person name="Silverstein K.A.T."/>
            <person name="Henningsen E."/>
            <person name="Hirsch C.D."/>
            <person name="Visser B."/>
            <person name="Pretorius Z.A."/>
            <person name="Steffenson B.J."/>
            <person name="Schwessinger B."/>
            <person name="Dodds P.N."/>
            <person name="Figueroa M."/>
        </authorList>
    </citation>
    <scope>NUCLEOTIDE SEQUENCE [LARGE SCALE GENOMIC DNA]</scope>
    <source>
        <strain evidence="1">21-0</strain>
        <strain evidence="2 4">Ug99</strain>
    </source>
</reference>
<evidence type="ECO:0000313" key="2">
    <source>
        <dbReference type="EMBL" id="KAA1129370.1"/>
    </source>
</evidence>
<comment type="caution">
    <text evidence="2">The sequence shown here is derived from an EMBL/GenBank/DDBJ whole genome shotgun (WGS) entry which is preliminary data.</text>
</comment>
<dbReference type="Proteomes" id="UP000324748">
    <property type="component" value="Unassembled WGS sequence"/>
</dbReference>
<proteinExistence type="predicted"/>
<keyword evidence="3" id="KW-1185">Reference proteome</keyword>
<organism evidence="2 4">
    <name type="scientific">Puccinia graminis f. sp. tritici</name>
    <dbReference type="NCBI Taxonomy" id="56615"/>
    <lineage>
        <taxon>Eukaryota</taxon>
        <taxon>Fungi</taxon>
        <taxon>Dikarya</taxon>
        <taxon>Basidiomycota</taxon>
        <taxon>Pucciniomycotina</taxon>
        <taxon>Pucciniomycetes</taxon>
        <taxon>Pucciniales</taxon>
        <taxon>Pucciniaceae</taxon>
        <taxon>Puccinia</taxon>
    </lineage>
</organism>
<gene>
    <name evidence="1" type="ORF">PGT21_015724</name>
    <name evidence="2" type="ORF">PGTUg99_030223</name>
</gene>
<dbReference type="EMBL" id="VSWC01000105">
    <property type="protein sequence ID" value="KAA1086925.1"/>
    <property type="molecule type" value="Genomic_DNA"/>
</dbReference>
<dbReference type="AlphaFoldDB" id="A0A5B0RU17"/>
<dbReference type="Proteomes" id="UP000325313">
    <property type="component" value="Unassembled WGS sequence"/>
</dbReference>